<dbReference type="AlphaFoldDB" id="A0A0J6VXP9"/>
<name>A0A0J6VXP9_9MYCO</name>
<evidence type="ECO:0000313" key="3">
    <source>
        <dbReference type="Proteomes" id="UP000036313"/>
    </source>
</evidence>
<sequence length="250" mass="26106">MEDGEIDDGIARAGAAVAARRRKLGISQRELARQKVITAPALIHFEKGRSWPRERTRHTLEQLLQWPAGTISRIRAGGDAPAETLARARPGGAATEASAPPGGSDGAVLVVDALKLALDRFDSAIDDLPAATSPDFPSRASTILADLRKLEALAARAMRHSQGSPAEVVKSLGHIRGRYDDLMLRAAAHPGATLGQRLYAVRRRANLGAGEAAAVGGFPVALVESAEAGEVLGAEDAARVESLIDALAGP</sequence>
<proteinExistence type="predicted"/>
<dbReference type="RefSeq" id="WP_082164250.1">
    <property type="nucleotide sequence ID" value="NZ_JYNU01000023.1"/>
</dbReference>
<dbReference type="GO" id="GO:0003677">
    <property type="term" value="F:DNA binding"/>
    <property type="evidence" value="ECO:0007669"/>
    <property type="project" value="InterPro"/>
</dbReference>
<dbReference type="InterPro" id="IPR001387">
    <property type="entry name" value="Cro/C1-type_HTH"/>
</dbReference>
<organism evidence="2 3">
    <name type="scientific">Mycolicibacterium obuense</name>
    <dbReference type="NCBI Taxonomy" id="1807"/>
    <lineage>
        <taxon>Bacteria</taxon>
        <taxon>Bacillati</taxon>
        <taxon>Actinomycetota</taxon>
        <taxon>Actinomycetes</taxon>
        <taxon>Mycobacteriales</taxon>
        <taxon>Mycobacteriaceae</taxon>
        <taxon>Mycolicibacterium</taxon>
    </lineage>
</organism>
<reference evidence="2 3" key="1">
    <citation type="journal article" date="2015" name="Genome Biol. Evol.">
        <title>Characterization of Three Mycobacterium spp. with Potential Use in Bioremediation by Genome Sequencing and Comparative Genomics.</title>
        <authorList>
            <person name="Das S."/>
            <person name="Pettersson B.M."/>
            <person name="Behra P.R."/>
            <person name="Ramesh M."/>
            <person name="Dasgupta S."/>
            <person name="Bhattacharya A."/>
            <person name="Kirsebom L.A."/>
        </authorList>
    </citation>
    <scope>NUCLEOTIDE SEQUENCE [LARGE SCALE GENOMIC DNA]</scope>
    <source>
        <strain evidence="2 3">DSM 44075</strain>
    </source>
</reference>
<comment type="caution">
    <text evidence="2">The sequence shown here is derived from an EMBL/GenBank/DDBJ whole genome shotgun (WGS) entry which is preliminary data.</text>
</comment>
<dbReference type="CDD" id="cd00093">
    <property type="entry name" value="HTH_XRE"/>
    <property type="match status" value="1"/>
</dbReference>
<dbReference type="InterPro" id="IPR010982">
    <property type="entry name" value="Lambda_DNA-bd_dom_sf"/>
</dbReference>
<feature type="region of interest" description="Disordered" evidence="1">
    <location>
        <begin position="78"/>
        <end position="102"/>
    </location>
</feature>
<evidence type="ECO:0000313" key="2">
    <source>
        <dbReference type="EMBL" id="KMO74248.1"/>
    </source>
</evidence>
<dbReference type="EMBL" id="JYNU01000023">
    <property type="protein sequence ID" value="KMO74248.1"/>
    <property type="molecule type" value="Genomic_DNA"/>
</dbReference>
<protein>
    <submittedName>
        <fullName evidence="2">Putative HTH-type transcriptional regulator</fullName>
    </submittedName>
</protein>
<accession>A0A0J6VXP9</accession>
<dbReference type="SUPFAM" id="SSF47413">
    <property type="entry name" value="lambda repressor-like DNA-binding domains"/>
    <property type="match status" value="1"/>
</dbReference>
<dbReference type="Gene3D" id="1.10.260.40">
    <property type="entry name" value="lambda repressor-like DNA-binding domains"/>
    <property type="match status" value="1"/>
</dbReference>
<dbReference type="PATRIC" id="fig|1807.14.peg.3658"/>
<dbReference type="Proteomes" id="UP000036313">
    <property type="component" value="Unassembled WGS sequence"/>
</dbReference>
<evidence type="ECO:0000256" key="1">
    <source>
        <dbReference type="SAM" id="MobiDB-lite"/>
    </source>
</evidence>
<gene>
    <name evidence="2" type="ORF">MOBUDSM44075_03637</name>
</gene>